<gene>
    <name evidence="2" type="ORF">ZT1A5_G2147</name>
</gene>
<dbReference type="InterPro" id="IPR017946">
    <property type="entry name" value="PLC-like_Pdiesterase_TIM-brl"/>
</dbReference>
<dbReference type="GO" id="GO:0008081">
    <property type="term" value="F:phosphoric diester hydrolase activity"/>
    <property type="evidence" value="ECO:0007669"/>
    <property type="project" value="InterPro"/>
</dbReference>
<dbReference type="GO" id="GO:0006629">
    <property type="term" value="P:lipid metabolic process"/>
    <property type="evidence" value="ECO:0007669"/>
    <property type="project" value="InterPro"/>
</dbReference>
<proteinExistence type="predicted"/>
<dbReference type="InterPro" id="IPR051057">
    <property type="entry name" value="PI-PLC_domain"/>
</dbReference>
<dbReference type="CDD" id="cd08586">
    <property type="entry name" value="PI-PLCc_BcPLC_like"/>
    <property type="match status" value="1"/>
</dbReference>
<name>A0A1Y6L8A4_ZYMTR</name>
<feature type="domain" description="Phosphatidylinositol-specific phospholipase C X" evidence="1">
    <location>
        <begin position="163"/>
        <end position="313"/>
    </location>
</feature>
<dbReference type="Pfam" id="PF00388">
    <property type="entry name" value="PI-PLC-X"/>
    <property type="match status" value="1"/>
</dbReference>
<evidence type="ECO:0000313" key="3">
    <source>
        <dbReference type="Proteomes" id="UP000215453"/>
    </source>
</evidence>
<protein>
    <recommendedName>
        <fullName evidence="1">Phosphatidylinositol-specific phospholipase C X domain-containing protein</fullName>
    </recommendedName>
</protein>
<reference evidence="2 3" key="1">
    <citation type="submission" date="2016-10" db="EMBL/GenBank/DDBJ databases">
        <authorList>
            <person name="Varghese N."/>
        </authorList>
    </citation>
    <scope>NUCLEOTIDE SEQUENCE [LARGE SCALE GENOMIC DNA]</scope>
</reference>
<dbReference type="PANTHER" id="PTHR13593:SF113">
    <property type="entry name" value="SI:DKEY-266F7.9"/>
    <property type="match status" value="1"/>
</dbReference>
<accession>A0A1Y6L8A4</accession>
<dbReference type="PANTHER" id="PTHR13593">
    <property type="match status" value="1"/>
</dbReference>
<dbReference type="Proteomes" id="UP000215453">
    <property type="component" value="Chromosome 1"/>
</dbReference>
<dbReference type="SUPFAM" id="SSF51695">
    <property type="entry name" value="PLC-like phosphodiesterases"/>
    <property type="match status" value="1"/>
</dbReference>
<dbReference type="SMART" id="SM00148">
    <property type="entry name" value="PLCXc"/>
    <property type="match status" value="1"/>
</dbReference>
<dbReference type="AlphaFoldDB" id="A0A1Y6L8A4"/>
<evidence type="ECO:0000259" key="1">
    <source>
        <dbReference type="SMART" id="SM00148"/>
    </source>
</evidence>
<evidence type="ECO:0000313" key="2">
    <source>
        <dbReference type="EMBL" id="SMY20712.1"/>
    </source>
</evidence>
<dbReference type="EMBL" id="LT882676">
    <property type="protein sequence ID" value="SMY20712.1"/>
    <property type="molecule type" value="Genomic_DNA"/>
</dbReference>
<sequence length="503" mass="55995">MSNPIVIRNLTAQPLTVKHIERFEAPIAKNLSSGGGFSVNNITSNITSVFSNGTSPAPPQQIDEHAQSFTKKDLEIRLEPFSTNRTDVELTERNANDILRLTLQGDGGGQWRIDAPTPGTTSQKLTPLTPDPKHQYHAFFLRFTSVLAIMETAAEYRNWMKEFQDSTPLSALSIPGTHNSPTCYKALPSVRCQAVGPLEQLQNGVRFFDIRVQPNKPNEEKDDSLNLVHGVFPISLTGNKKFRTLEDEIKGFLRENPSETVLVSLKREGPGEATDQQLSKILRDHYTSSDIWYTDPRIPTLGQVRGKIVLMRRFAITDSLKSDHNGRGWGLNAENWAYNCANDKHGDVVVQDFCEVLETENIDHKISLCCEHFERAAQVCCPVDEAADPERRASFERRGSTAPPVNTTSLYLNFLSASNFWKVGCWPDKIAAKLNPAVTAFLVEKHDIGDKGLEAPVEKVEGDGGTGIVVCDWVGKDGDWDLVRTIVGMNSKLLVRQRGVGWR</sequence>
<dbReference type="Gene3D" id="3.20.20.190">
    <property type="entry name" value="Phosphatidylinositol (PI) phosphodiesterase"/>
    <property type="match status" value="1"/>
</dbReference>
<dbReference type="PROSITE" id="PS50007">
    <property type="entry name" value="PIPLC_X_DOMAIN"/>
    <property type="match status" value="1"/>
</dbReference>
<dbReference type="InterPro" id="IPR000909">
    <property type="entry name" value="PLipase_C_PInositol-sp_X_dom"/>
</dbReference>
<organism evidence="2 3">
    <name type="scientific">Zymoseptoria tritici ST99CH_1A5</name>
    <dbReference type="NCBI Taxonomy" id="1276529"/>
    <lineage>
        <taxon>Eukaryota</taxon>
        <taxon>Fungi</taxon>
        <taxon>Dikarya</taxon>
        <taxon>Ascomycota</taxon>
        <taxon>Pezizomycotina</taxon>
        <taxon>Dothideomycetes</taxon>
        <taxon>Dothideomycetidae</taxon>
        <taxon>Mycosphaerellales</taxon>
        <taxon>Mycosphaerellaceae</taxon>
        <taxon>Zymoseptoria</taxon>
    </lineage>
</organism>